<dbReference type="EMBL" id="FP929003">
    <property type="protein sequence ID" value="CBK43850.1"/>
    <property type="molecule type" value="Genomic_DNA"/>
</dbReference>
<dbReference type="KEGG" id="nde:NIDE4182"/>
<dbReference type="AlphaFoldDB" id="D8P8L8"/>
<name>D8P8L8_9BACT</name>
<evidence type="ECO:0000313" key="2">
    <source>
        <dbReference type="Proteomes" id="UP000001660"/>
    </source>
</evidence>
<sequence>MYDSPLRLLRPCWMVCLNSLRVMRLEYVIAVGSDPVARCRLIVTHLPSRSENLPHQVHLGGLWPECEHAVPPNRRVKIRVELGRAPG</sequence>
<gene>
    <name evidence="1" type="ORF">NIDE4182</name>
</gene>
<reference evidence="1 2" key="1">
    <citation type="journal article" date="2010" name="Proc. Natl. Acad. Sci. U.S.A.">
        <title>A Nitrospira metagenome illuminates the physiology and evolution of globally important nitrite-oxidizing bacteria.</title>
        <authorList>
            <person name="Lucker S."/>
            <person name="Wagner M."/>
            <person name="Maixner F."/>
            <person name="Pelletier E."/>
            <person name="Koch H."/>
            <person name="Vacherie B."/>
            <person name="Rattei T."/>
            <person name="Sinninghe Damste J."/>
            <person name="Spieck E."/>
            <person name="Le Paslier D."/>
            <person name="Daims H."/>
        </authorList>
    </citation>
    <scope>NUCLEOTIDE SEQUENCE [LARGE SCALE GENOMIC DNA]</scope>
</reference>
<accession>D8P8L8</accession>
<keyword evidence="2" id="KW-1185">Reference proteome</keyword>
<dbReference type="STRING" id="330214.NIDE4182"/>
<evidence type="ECO:0000313" key="1">
    <source>
        <dbReference type="EMBL" id="CBK43850.1"/>
    </source>
</evidence>
<protein>
    <submittedName>
        <fullName evidence="1">Uncharacterized protein</fullName>
    </submittedName>
</protein>
<proteinExistence type="predicted"/>
<dbReference type="Proteomes" id="UP000001660">
    <property type="component" value="Chromosome"/>
</dbReference>
<organism evidence="1 2">
    <name type="scientific">Nitrospira defluvii</name>
    <dbReference type="NCBI Taxonomy" id="330214"/>
    <lineage>
        <taxon>Bacteria</taxon>
        <taxon>Pseudomonadati</taxon>
        <taxon>Nitrospirota</taxon>
        <taxon>Nitrospiria</taxon>
        <taxon>Nitrospirales</taxon>
        <taxon>Nitrospiraceae</taxon>
        <taxon>Nitrospira</taxon>
    </lineage>
</organism>
<dbReference type="HOGENOM" id="CLU_2477622_0_0_0"/>